<accession>A0A2P5DGM1</accession>
<dbReference type="GO" id="GO:0003729">
    <property type="term" value="F:mRNA binding"/>
    <property type="evidence" value="ECO:0007669"/>
    <property type="project" value="TreeGrafter"/>
</dbReference>
<proteinExistence type="predicted"/>
<feature type="domain" description="KOW" evidence="2">
    <location>
        <begin position="72"/>
        <end position="99"/>
    </location>
</feature>
<dbReference type="GO" id="GO:0006357">
    <property type="term" value="P:regulation of transcription by RNA polymerase II"/>
    <property type="evidence" value="ECO:0007669"/>
    <property type="project" value="InterPro"/>
</dbReference>
<dbReference type="GO" id="GO:0032784">
    <property type="term" value="P:regulation of DNA-templated transcription elongation"/>
    <property type="evidence" value="ECO:0007669"/>
    <property type="project" value="InterPro"/>
</dbReference>
<dbReference type="AlphaFoldDB" id="A0A2P5DGM1"/>
<comment type="caution">
    <text evidence="3">The sequence shown here is derived from an EMBL/GenBank/DDBJ whole genome shotgun (WGS) entry which is preliminary data.</text>
</comment>
<reference evidence="4" key="1">
    <citation type="submission" date="2016-06" db="EMBL/GenBank/DDBJ databases">
        <title>Parallel loss of symbiosis genes in relatives of nitrogen-fixing non-legume Parasponia.</title>
        <authorList>
            <person name="Van Velzen R."/>
            <person name="Holmer R."/>
            <person name="Bu F."/>
            <person name="Rutten L."/>
            <person name="Van Zeijl A."/>
            <person name="Liu W."/>
            <person name="Santuari L."/>
            <person name="Cao Q."/>
            <person name="Sharma T."/>
            <person name="Shen D."/>
            <person name="Roswanjaya Y."/>
            <person name="Wardhani T."/>
            <person name="Kalhor M.S."/>
            <person name="Jansen J."/>
            <person name="Van den Hoogen J."/>
            <person name="Gungor B."/>
            <person name="Hartog M."/>
            <person name="Hontelez J."/>
            <person name="Verver J."/>
            <person name="Yang W.-C."/>
            <person name="Schijlen E."/>
            <person name="Repin R."/>
            <person name="Schilthuizen M."/>
            <person name="Schranz E."/>
            <person name="Heidstra R."/>
            <person name="Miyata K."/>
            <person name="Fedorova E."/>
            <person name="Kohlen W."/>
            <person name="Bisseling T."/>
            <person name="Smit S."/>
            <person name="Geurts R."/>
        </authorList>
    </citation>
    <scope>NUCLEOTIDE SEQUENCE [LARGE SCALE GENOMIC DNA]</scope>
    <source>
        <strain evidence="4">cv. WU1-14</strain>
    </source>
</reference>
<dbReference type="Proteomes" id="UP000237105">
    <property type="component" value="Unassembled WGS sequence"/>
</dbReference>
<dbReference type="InterPro" id="IPR005824">
    <property type="entry name" value="KOW"/>
</dbReference>
<feature type="domain" description="KOW" evidence="2">
    <location>
        <begin position="157"/>
        <end position="184"/>
    </location>
</feature>
<dbReference type="GO" id="GO:0006368">
    <property type="term" value="P:transcription elongation by RNA polymerase II"/>
    <property type="evidence" value="ECO:0007669"/>
    <property type="project" value="TreeGrafter"/>
</dbReference>
<dbReference type="InterPro" id="IPR008991">
    <property type="entry name" value="Translation_prot_SH3-like_sf"/>
</dbReference>
<keyword evidence="4" id="KW-1185">Reference proteome</keyword>
<organism evidence="3 4">
    <name type="scientific">Parasponia andersonii</name>
    <name type="common">Sponia andersonii</name>
    <dbReference type="NCBI Taxonomy" id="3476"/>
    <lineage>
        <taxon>Eukaryota</taxon>
        <taxon>Viridiplantae</taxon>
        <taxon>Streptophyta</taxon>
        <taxon>Embryophyta</taxon>
        <taxon>Tracheophyta</taxon>
        <taxon>Spermatophyta</taxon>
        <taxon>Magnoliopsida</taxon>
        <taxon>eudicotyledons</taxon>
        <taxon>Gunneridae</taxon>
        <taxon>Pentapetalae</taxon>
        <taxon>rosids</taxon>
        <taxon>fabids</taxon>
        <taxon>Rosales</taxon>
        <taxon>Cannabaceae</taxon>
        <taxon>Parasponia</taxon>
    </lineage>
</organism>
<feature type="compositionally biased region" description="Basic and acidic residues" evidence="1">
    <location>
        <begin position="143"/>
        <end position="159"/>
    </location>
</feature>
<evidence type="ECO:0000313" key="4">
    <source>
        <dbReference type="Proteomes" id="UP000237105"/>
    </source>
</evidence>
<keyword evidence="3" id="KW-0648">Protein biosynthesis</keyword>
<dbReference type="Gene3D" id="2.30.30.30">
    <property type="match status" value="2"/>
</dbReference>
<dbReference type="Pfam" id="PF23042">
    <property type="entry name" value="KOW1_SPT5"/>
    <property type="match status" value="1"/>
</dbReference>
<evidence type="ECO:0000259" key="2">
    <source>
        <dbReference type="SMART" id="SM00739"/>
    </source>
</evidence>
<dbReference type="PANTHER" id="PTHR11125">
    <property type="entry name" value="SUPPRESSOR OF TY 5"/>
    <property type="match status" value="1"/>
</dbReference>
<dbReference type="GO" id="GO:0032044">
    <property type="term" value="C:DSIF complex"/>
    <property type="evidence" value="ECO:0007669"/>
    <property type="project" value="TreeGrafter"/>
</dbReference>
<dbReference type="InterPro" id="IPR039659">
    <property type="entry name" value="SPT5"/>
</dbReference>
<feature type="region of interest" description="Disordered" evidence="1">
    <location>
        <begin position="126"/>
        <end position="159"/>
    </location>
</feature>
<gene>
    <name evidence="3" type="ORF">PanWU01x14_064970</name>
</gene>
<dbReference type="InterPro" id="IPR041973">
    <property type="entry name" value="KOW_Spt5_1"/>
</dbReference>
<dbReference type="PANTHER" id="PTHR11125:SF7">
    <property type="entry name" value="TRANSCRIPTION ELONGATION FACTOR SPT5"/>
    <property type="match status" value="1"/>
</dbReference>
<dbReference type="InterPro" id="IPR041978">
    <property type="entry name" value="KOW_Spt5_5"/>
</dbReference>
<dbReference type="Pfam" id="PF23290">
    <property type="entry name" value="KOW5_SPT5"/>
    <property type="match status" value="1"/>
</dbReference>
<dbReference type="SUPFAM" id="SSF50104">
    <property type="entry name" value="Translation proteins SH3-like domain"/>
    <property type="match status" value="1"/>
</dbReference>
<dbReference type="InterPro" id="IPR014722">
    <property type="entry name" value="Rib_uL2_dom2"/>
</dbReference>
<sequence>MTFRDGFLYKLVSMRSILAHNIEPTLDELEIFKMNGENHFSSSMSFESRKKVHFVKGDKRTIFVNVNELCKYFKHGDGVKVVSGVQKDSTGMVTEIAGHVLGIVCDTTKEVIQVFANDAVRSSERKSTVSMTTRSVHPPKILSKKDEGRQGGGRRRDSLTGRRIKICKGNYKGCIGLVSNVKGQSLHVQLQSTGKTVTGKFLFLTVHIKRSEIKEDVDVTVSHRCGTRNTEPSMPSRTPLHPTMTPMRELEATQFYDGMRTPMHS</sequence>
<dbReference type="GO" id="GO:0003746">
    <property type="term" value="F:translation elongation factor activity"/>
    <property type="evidence" value="ECO:0007669"/>
    <property type="project" value="UniProtKB-KW"/>
</dbReference>
<evidence type="ECO:0000256" key="1">
    <source>
        <dbReference type="SAM" id="MobiDB-lite"/>
    </source>
</evidence>
<dbReference type="STRING" id="3476.A0A2P5DGM1"/>
<dbReference type="EMBL" id="JXTB01000039">
    <property type="protein sequence ID" value="PON72462.1"/>
    <property type="molecule type" value="Genomic_DNA"/>
</dbReference>
<protein>
    <submittedName>
        <fullName evidence="3">Transcription elongation factor</fullName>
    </submittedName>
</protein>
<dbReference type="OrthoDB" id="28901at2759"/>
<dbReference type="SMART" id="SM00739">
    <property type="entry name" value="KOW"/>
    <property type="match status" value="2"/>
</dbReference>
<keyword evidence="3" id="KW-0251">Elongation factor</keyword>
<name>A0A2P5DGM1_PARAD</name>
<evidence type="ECO:0000313" key="3">
    <source>
        <dbReference type="EMBL" id="PON72462.1"/>
    </source>
</evidence>